<feature type="region of interest" description="Disordered" evidence="7">
    <location>
        <begin position="1"/>
        <end position="58"/>
    </location>
</feature>
<dbReference type="GO" id="GO:0048038">
    <property type="term" value="F:quinone binding"/>
    <property type="evidence" value="ECO:0007669"/>
    <property type="project" value="UniProtKB-KW"/>
</dbReference>
<evidence type="ECO:0000256" key="6">
    <source>
        <dbReference type="RuleBase" id="RU003685"/>
    </source>
</evidence>
<evidence type="ECO:0000256" key="5">
    <source>
        <dbReference type="HAMAP-Rule" id="MF_01358"/>
    </source>
</evidence>
<evidence type="ECO:0000256" key="4">
    <source>
        <dbReference type="ARBA" id="ARBA00023027"/>
    </source>
</evidence>
<proteinExistence type="inferred from homology"/>
<dbReference type="InterPro" id="IPR014029">
    <property type="entry name" value="NADH_UbQ_OxRdtase_49kDa_CS"/>
</dbReference>
<evidence type="ECO:0000259" key="8">
    <source>
        <dbReference type="Pfam" id="PF00346"/>
    </source>
</evidence>
<dbReference type="InterPro" id="IPR022885">
    <property type="entry name" value="NDH1_su_D/H"/>
</dbReference>
<dbReference type="PROSITE" id="PS00535">
    <property type="entry name" value="COMPLEX1_49K"/>
    <property type="match status" value="1"/>
</dbReference>
<dbReference type="InterPro" id="IPR029014">
    <property type="entry name" value="NiFe-Hase_large"/>
</dbReference>
<dbReference type="EC" id="7.1.1.-" evidence="5"/>
<dbReference type="PANTHER" id="PTHR11993:SF10">
    <property type="entry name" value="NADH DEHYDROGENASE [UBIQUINONE] IRON-SULFUR PROTEIN 2, MITOCHONDRIAL"/>
    <property type="match status" value="1"/>
</dbReference>
<organism evidence="9 10">
    <name type="scientific">Deinococcus soli</name>
    <name type="common">ex Cha et al. 2016</name>
    <dbReference type="NCBI Taxonomy" id="1309411"/>
    <lineage>
        <taxon>Bacteria</taxon>
        <taxon>Thermotogati</taxon>
        <taxon>Deinococcota</taxon>
        <taxon>Deinococci</taxon>
        <taxon>Deinococcales</taxon>
        <taxon>Deinococcaceae</taxon>
        <taxon>Deinococcus</taxon>
    </lineage>
</organism>
<dbReference type="NCBIfam" id="NF004739">
    <property type="entry name" value="PRK06075.1"/>
    <property type="match status" value="1"/>
</dbReference>
<dbReference type="PANTHER" id="PTHR11993">
    <property type="entry name" value="NADH-UBIQUINONE OXIDOREDUCTASE 49 KDA SUBUNIT"/>
    <property type="match status" value="1"/>
</dbReference>
<dbReference type="GO" id="GO:0050136">
    <property type="term" value="F:NADH dehydrogenase (quinone) (non-electrogenic) activity"/>
    <property type="evidence" value="ECO:0007669"/>
    <property type="project" value="UniProtKB-UniRule"/>
</dbReference>
<comment type="subcellular location">
    <subcellularLocation>
        <location evidence="5">Cell membrane</location>
        <topology evidence="5">Peripheral membrane protein</topology>
        <orientation evidence="5">Cytoplasmic side</orientation>
    </subcellularLocation>
</comment>
<dbReference type="HAMAP" id="MF_01358">
    <property type="entry name" value="NDH1_NuoD"/>
    <property type="match status" value="1"/>
</dbReference>
<evidence type="ECO:0000256" key="2">
    <source>
        <dbReference type="ARBA" id="ARBA00022448"/>
    </source>
</evidence>
<gene>
    <name evidence="5" type="primary">nuoD</name>
    <name evidence="9" type="ORF">J2Y00_003729</name>
</gene>
<accession>A0AAE3XG52</accession>
<dbReference type="Gene3D" id="1.10.645.10">
    <property type="entry name" value="Cytochrome-c3 Hydrogenase, chain B"/>
    <property type="match status" value="1"/>
</dbReference>
<dbReference type="EMBL" id="JAVDQK010000011">
    <property type="protein sequence ID" value="MDR6220118.1"/>
    <property type="molecule type" value="Genomic_DNA"/>
</dbReference>
<dbReference type="Proteomes" id="UP001185331">
    <property type="component" value="Unassembled WGS sequence"/>
</dbReference>
<keyword evidence="5" id="KW-0874">Quinone</keyword>
<keyword evidence="5" id="KW-1003">Cell membrane</keyword>
<evidence type="ECO:0000313" key="9">
    <source>
        <dbReference type="EMBL" id="MDR6220118.1"/>
    </source>
</evidence>
<comment type="catalytic activity">
    <reaction evidence="5">
        <text>a quinone + NADH + 5 H(+)(in) = a quinol + NAD(+) + 4 H(+)(out)</text>
        <dbReference type="Rhea" id="RHEA:57888"/>
        <dbReference type="ChEBI" id="CHEBI:15378"/>
        <dbReference type="ChEBI" id="CHEBI:24646"/>
        <dbReference type="ChEBI" id="CHEBI:57540"/>
        <dbReference type="ChEBI" id="CHEBI:57945"/>
        <dbReference type="ChEBI" id="CHEBI:132124"/>
    </reaction>
</comment>
<dbReference type="GO" id="GO:0051287">
    <property type="term" value="F:NAD binding"/>
    <property type="evidence" value="ECO:0007669"/>
    <property type="project" value="InterPro"/>
</dbReference>
<dbReference type="AlphaFoldDB" id="A0AAE3XG52"/>
<evidence type="ECO:0000256" key="3">
    <source>
        <dbReference type="ARBA" id="ARBA00022967"/>
    </source>
</evidence>
<evidence type="ECO:0000256" key="7">
    <source>
        <dbReference type="SAM" id="MobiDB-lite"/>
    </source>
</evidence>
<dbReference type="SUPFAM" id="SSF56762">
    <property type="entry name" value="HydB/Nqo4-like"/>
    <property type="match status" value="1"/>
</dbReference>
<sequence>MTTTDKPGTGQHGADQPRRPAPTHGAQAPGGTLAPEQMQPDHQESTSAERLHGQTEGQMHTQIMSLNVGPQHPSTHGVLRLVVDMDGEYVVKVTPHMGYLHTGFEKTFENRTYQQGVTYAPRTDYLHSFGHELAYVLSVEKLLQADVPERATTVRVILHELGRIHSHLVFVGTGLLDLGALTPFFYAFREKEALQDLFEAVCGYRMNQGYFRVGGLYRDIPDDWAPRVEKFLDQMERGVTEYTTLFAQNPIFLDRAKGVGVIPPEVAIDLGLTGPNLRASGVPLDHRKDNPYCGYESYDFNVITSTDGDSLARFNMRLLEFGESIKIVRQALRRLKPGPVKDPNRKISLPPRHELETSMEAVIHHFKLVTEGFHPPTGEVYVPVESARGEVGYYIVSDGGSMPYRVKIRAPSFVNLQALEYACVGAQFADLITILATIDPVLGDVDR</sequence>
<keyword evidence="3 5" id="KW-1278">Translocase</keyword>
<dbReference type="Pfam" id="PF00346">
    <property type="entry name" value="Complex1_49kDa"/>
    <property type="match status" value="1"/>
</dbReference>
<keyword evidence="4 5" id="KW-0520">NAD</keyword>
<comment type="similarity">
    <text evidence="1 5 6">Belongs to the complex I 49 kDa subunit family.</text>
</comment>
<comment type="function">
    <text evidence="5">NDH-1 shuttles electrons from NADH, via FMN and iron-sulfur (Fe-S) centers, to quinones in the respiratory chain. The immediate electron acceptor for the enzyme in this species is believed to be a menaquinone. Couples the redox reaction to proton translocation (for every two electrons transferred, four hydrogen ions are translocated across the cytoplasmic membrane), and thus conserves the redox energy in a proton gradient.</text>
</comment>
<dbReference type="InterPro" id="IPR001135">
    <property type="entry name" value="NADH_Q_OxRdtase_suD"/>
</dbReference>
<comment type="caution">
    <text evidence="9">The sequence shown here is derived from an EMBL/GenBank/DDBJ whole genome shotgun (WGS) entry which is preliminary data.</text>
</comment>
<dbReference type="GO" id="GO:0005886">
    <property type="term" value="C:plasma membrane"/>
    <property type="evidence" value="ECO:0007669"/>
    <property type="project" value="UniProtKB-SubCell"/>
</dbReference>
<keyword evidence="2 5" id="KW-0813">Transport</keyword>
<feature type="domain" description="NADH-quinone oxidoreductase subunit D" evidence="8">
    <location>
        <begin position="177"/>
        <end position="447"/>
    </location>
</feature>
<evidence type="ECO:0000313" key="10">
    <source>
        <dbReference type="Proteomes" id="UP001185331"/>
    </source>
</evidence>
<dbReference type="NCBIfam" id="TIGR01962">
    <property type="entry name" value="NuoD"/>
    <property type="match status" value="1"/>
</dbReference>
<feature type="compositionally biased region" description="Basic and acidic residues" evidence="7">
    <location>
        <begin position="39"/>
        <end position="53"/>
    </location>
</feature>
<name>A0AAE3XG52_9DEIO</name>
<keyword evidence="5" id="KW-0472">Membrane</keyword>
<comment type="subunit">
    <text evidence="5">NDH-1 is composed of 15 different subunits. Subunits NuoB, C, D, E, F, and G constitute the peripheral sector of the complex.</text>
</comment>
<protein>
    <recommendedName>
        <fullName evidence="5">NADH-quinone oxidoreductase subunit D</fullName>
        <ecNumber evidence="5">7.1.1.-</ecNumber>
    </recommendedName>
    <alternativeName>
        <fullName evidence="5">NADH dehydrogenase I subunit D</fullName>
    </alternativeName>
    <alternativeName>
        <fullName evidence="5">NDH-1 subunit D</fullName>
    </alternativeName>
</protein>
<reference evidence="9" key="1">
    <citation type="submission" date="2023-07" db="EMBL/GenBank/DDBJ databases">
        <title>Sorghum-associated microbial communities from plants grown in Nebraska, USA.</title>
        <authorList>
            <person name="Schachtman D."/>
        </authorList>
    </citation>
    <scope>NUCLEOTIDE SEQUENCE</scope>
    <source>
        <strain evidence="9">BE330</strain>
    </source>
</reference>
<evidence type="ECO:0000256" key="1">
    <source>
        <dbReference type="ARBA" id="ARBA00005769"/>
    </source>
</evidence>